<dbReference type="CDD" id="cd00158">
    <property type="entry name" value="RHOD"/>
    <property type="match status" value="1"/>
</dbReference>
<dbReference type="RefSeq" id="WP_126803620.1">
    <property type="nucleotide sequence ID" value="NZ_PIPL01000001.1"/>
</dbReference>
<protein>
    <submittedName>
        <fullName evidence="3">Rhodanese-like domain-containing protein</fullName>
    </submittedName>
</protein>
<dbReference type="InterPro" id="IPR001763">
    <property type="entry name" value="Rhodanese-like_dom"/>
</dbReference>
<dbReference type="PANTHER" id="PTHR43031">
    <property type="entry name" value="FAD-DEPENDENT OXIDOREDUCTASE"/>
    <property type="match status" value="1"/>
</dbReference>
<dbReference type="SMART" id="SM00450">
    <property type="entry name" value="RHOD"/>
    <property type="match status" value="1"/>
</dbReference>
<evidence type="ECO:0000256" key="1">
    <source>
        <dbReference type="SAM" id="Phobius"/>
    </source>
</evidence>
<keyword evidence="4" id="KW-1185">Reference proteome</keyword>
<dbReference type="Gene3D" id="3.40.250.10">
    <property type="entry name" value="Rhodanese-like domain"/>
    <property type="match status" value="1"/>
</dbReference>
<organism evidence="3 4">
    <name type="scientific">Aliidiomarina minuta</name>
    <dbReference type="NCBI Taxonomy" id="880057"/>
    <lineage>
        <taxon>Bacteria</taxon>
        <taxon>Pseudomonadati</taxon>
        <taxon>Pseudomonadota</taxon>
        <taxon>Gammaproteobacteria</taxon>
        <taxon>Alteromonadales</taxon>
        <taxon>Idiomarinaceae</taxon>
        <taxon>Aliidiomarina</taxon>
    </lineage>
</organism>
<dbReference type="InterPro" id="IPR050229">
    <property type="entry name" value="GlpE_sulfurtransferase"/>
</dbReference>
<dbReference type="InterPro" id="IPR036873">
    <property type="entry name" value="Rhodanese-like_dom_sf"/>
</dbReference>
<dbReference type="OrthoDB" id="9808735at2"/>
<dbReference type="Proteomes" id="UP000288293">
    <property type="component" value="Unassembled WGS sequence"/>
</dbReference>
<dbReference type="Pfam" id="PF00581">
    <property type="entry name" value="Rhodanese"/>
    <property type="match status" value="1"/>
</dbReference>
<feature type="transmembrane region" description="Helical" evidence="1">
    <location>
        <begin position="12"/>
        <end position="30"/>
    </location>
</feature>
<name>A0A432W9H9_9GAMM</name>
<feature type="domain" description="Rhodanese" evidence="2">
    <location>
        <begin position="49"/>
        <end position="140"/>
    </location>
</feature>
<keyword evidence="1" id="KW-1133">Transmembrane helix</keyword>
<dbReference type="EMBL" id="PIPL01000001">
    <property type="protein sequence ID" value="RUO26807.1"/>
    <property type="molecule type" value="Genomic_DNA"/>
</dbReference>
<gene>
    <name evidence="3" type="ORF">CWE09_08980</name>
</gene>
<evidence type="ECO:0000313" key="4">
    <source>
        <dbReference type="Proteomes" id="UP000288293"/>
    </source>
</evidence>
<dbReference type="AlphaFoldDB" id="A0A432W9H9"/>
<sequence length="149" mass="16528">MSELLDFATEHYILSTSWVIIVLLLIANLVKYRFSSVKVLSPQEATIATNRNGVFVDVRSEEEYAAGHIQGARHIPLEKIRAGETKPLEKFKDAPIVFVCNHGNQAKTAANIMAKQEYSEASVLQGGMHAWRNASFPVSKKKTTGKKAK</sequence>
<accession>A0A432W9H9</accession>
<dbReference type="PROSITE" id="PS50206">
    <property type="entry name" value="RHODANESE_3"/>
    <property type="match status" value="1"/>
</dbReference>
<dbReference type="SUPFAM" id="SSF52821">
    <property type="entry name" value="Rhodanese/Cell cycle control phosphatase"/>
    <property type="match status" value="1"/>
</dbReference>
<keyword evidence="1" id="KW-0472">Membrane</keyword>
<proteinExistence type="predicted"/>
<reference evidence="3 4" key="1">
    <citation type="journal article" date="2011" name="Front. Microbiol.">
        <title>Genomic signatures of strain selection and enhancement in Bacillus atrophaeus var. globigii, a historical biowarfare simulant.</title>
        <authorList>
            <person name="Gibbons H.S."/>
            <person name="Broomall S.M."/>
            <person name="McNew L.A."/>
            <person name="Daligault H."/>
            <person name="Chapman C."/>
            <person name="Bruce D."/>
            <person name="Karavis M."/>
            <person name="Krepps M."/>
            <person name="McGregor P.A."/>
            <person name="Hong C."/>
            <person name="Park K.H."/>
            <person name="Akmal A."/>
            <person name="Feldman A."/>
            <person name="Lin J.S."/>
            <person name="Chang W.E."/>
            <person name="Higgs B.W."/>
            <person name="Demirev P."/>
            <person name="Lindquist J."/>
            <person name="Liem A."/>
            <person name="Fochler E."/>
            <person name="Read T.D."/>
            <person name="Tapia R."/>
            <person name="Johnson S."/>
            <person name="Bishop-Lilly K.A."/>
            <person name="Detter C."/>
            <person name="Han C."/>
            <person name="Sozhamannan S."/>
            <person name="Rosenzweig C.N."/>
            <person name="Skowronski E.W."/>
        </authorList>
    </citation>
    <scope>NUCLEOTIDE SEQUENCE [LARGE SCALE GENOMIC DNA]</scope>
    <source>
        <strain evidence="3 4">MLST1</strain>
    </source>
</reference>
<evidence type="ECO:0000313" key="3">
    <source>
        <dbReference type="EMBL" id="RUO26807.1"/>
    </source>
</evidence>
<dbReference type="PANTHER" id="PTHR43031:SF18">
    <property type="entry name" value="RHODANESE-RELATED SULFURTRANSFERASES"/>
    <property type="match status" value="1"/>
</dbReference>
<comment type="caution">
    <text evidence="3">The sequence shown here is derived from an EMBL/GenBank/DDBJ whole genome shotgun (WGS) entry which is preliminary data.</text>
</comment>
<keyword evidence="1" id="KW-0812">Transmembrane</keyword>
<evidence type="ECO:0000259" key="2">
    <source>
        <dbReference type="PROSITE" id="PS50206"/>
    </source>
</evidence>